<comment type="similarity">
    <text evidence="1">Belongs to the LacAB/RpiB family.</text>
</comment>
<dbReference type="AlphaFoldDB" id="A0A5B1CJN2"/>
<organism evidence="4 5">
    <name type="scientific">Rubripirellula obstinata</name>
    <dbReference type="NCBI Taxonomy" id="406547"/>
    <lineage>
        <taxon>Bacteria</taxon>
        <taxon>Pseudomonadati</taxon>
        <taxon>Planctomycetota</taxon>
        <taxon>Planctomycetia</taxon>
        <taxon>Pirellulales</taxon>
        <taxon>Pirellulaceae</taxon>
        <taxon>Rubripirellula</taxon>
    </lineage>
</organism>
<dbReference type="EC" id="5.3.1.6" evidence="4"/>
<sequence length="163" mass="17312">MPDAANLSSFPLRVALGGDHAGFPLKQAVAEHYGPRLTSLIDCGTDNAESCDYPDFAIAVSREIIQGRADRGIVVCGSGVGVSVAANKIPGIRAAICHDTYSAHQGVEHDDMNVLCIGGRIIGSSLAMEIIDAFLAAKYTPGERHARRLDKVLEIEKKGLEIL</sequence>
<dbReference type="InterPro" id="IPR003500">
    <property type="entry name" value="RpiB_LacA_LacB"/>
</dbReference>
<dbReference type="GO" id="GO:0005975">
    <property type="term" value="P:carbohydrate metabolic process"/>
    <property type="evidence" value="ECO:0007669"/>
    <property type="project" value="InterPro"/>
</dbReference>
<dbReference type="NCBIfam" id="NF004051">
    <property type="entry name" value="PRK05571.1"/>
    <property type="match status" value="1"/>
</dbReference>
<dbReference type="RefSeq" id="WP_068263160.1">
    <property type="nucleotide sequence ID" value="NZ_LWSK01000044.1"/>
</dbReference>
<proteinExistence type="inferred from homology"/>
<dbReference type="NCBIfam" id="TIGR01120">
    <property type="entry name" value="rpiB"/>
    <property type="match status" value="1"/>
</dbReference>
<dbReference type="Pfam" id="PF02502">
    <property type="entry name" value="LacAB_rpiB"/>
    <property type="match status" value="1"/>
</dbReference>
<gene>
    <name evidence="4" type="primary">rpiB_2</name>
    <name evidence="4" type="ORF">LF1_26740</name>
</gene>
<dbReference type="NCBIfam" id="TIGR00689">
    <property type="entry name" value="rpiB_lacA_lacB"/>
    <property type="match status" value="1"/>
</dbReference>
<feature type="active site" description="Proton acceptor" evidence="3">
    <location>
        <position position="76"/>
    </location>
</feature>
<dbReference type="InterPro" id="IPR036569">
    <property type="entry name" value="RpiB_LacA_LacB_sf"/>
</dbReference>
<dbReference type="Gene3D" id="3.40.1400.10">
    <property type="entry name" value="Sugar-phosphate isomerase, RpiB/LacA/LacB"/>
    <property type="match status" value="1"/>
</dbReference>
<evidence type="ECO:0000313" key="4">
    <source>
        <dbReference type="EMBL" id="KAA1260135.1"/>
    </source>
</evidence>
<dbReference type="SUPFAM" id="SSF89623">
    <property type="entry name" value="Ribose/Galactose isomerase RpiB/AlsB"/>
    <property type="match status" value="1"/>
</dbReference>
<protein>
    <submittedName>
        <fullName evidence="4">Ribose-5-phosphate isomerase B</fullName>
        <ecNumber evidence="4">5.3.1.6</ecNumber>
    </submittedName>
</protein>
<dbReference type="Proteomes" id="UP000322699">
    <property type="component" value="Unassembled WGS sequence"/>
</dbReference>
<dbReference type="InterPro" id="IPR051812">
    <property type="entry name" value="SPI_LacAB/RpiB"/>
</dbReference>
<dbReference type="EMBL" id="VRLW01000001">
    <property type="protein sequence ID" value="KAA1260135.1"/>
    <property type="molecule type" value="Genomic_DNA"/>
</dbReference>
<feature type="active site" description="Proton donor" evidence="3">
    <location>
        <position position="109"/>
    </location>
</feature>
<dbReference type="PIRSF" id="PIRSF005384">
    <property type="entry name" value="RpiB_LacA_B"/>
    <property type="match status" value="1"/>
</dbReference>
<keyword evidence="2 4" id="KW-0413">Isomerase</keyword>
<dbReference type="PANTHER" id="PTHR43732">
    <property type="entry name" value="RIBOSE 5-PHOSPHATE ISOMERASE-RELATED"/>
    <property type="match status" value="1"/>
</dbReference>
<dbReference type="OrthoDB" id="1778624at2"/>
<accession>A0A5B1CJN2</accession>
<name>A0A5B1CJN2_9BACT</name>
<dbReference type="InterPro" id="IPR004785">
    <property type="entry name" value="RpiB"/>
</dbReference>
<evidence type="ECO:0000256" key="1">
    <source>
        <dbReference type="ARBA" id="ARBA00008754"/>
    </source>
</evidence>
<comment type="caution">
    <text evidence="4">The sequence shown here is derived from an EMBL/GenBank/DDBJ whole genome shotgun (WGS) entry which is preliminary data.</text>
</comment>
<keyword evidence="5" id="KW-1185">Reference proteome</keyword>
<reference evidence="4 5" key="1">
    <citation type="submission" date="2019-08" db="EMBL/GenBank/DDBJ databases">
        <title>Deep-cultivation of Planctomycetes and their phenomic and genomic characterization uncovers novel biology.</title>
        <authorList>
            <person name="Wiegand S."/>
            <person name="Jogler M."/>
            <person name="Boedeker C."/>
            <person name="Pinto D."/>
            <person name="Vollmers J."/>
            <person name="Rivas-Marin E."/>
            <person name="Kohn T."/>
            <person name="Peeters S.H."/>
            <person name="Heuer A."/>
            <person name="Rast P."/>
            <person name="Oberbeckmann S."/>
            <person name="Bunk B."/>
            <person name="Jeske O."/>
            <person name="Meyerdierks A."/>
            <person name="Storesund J.E."/>
            <person name="Kallscheuer N."/>
            <person name="Luecker S."/>
            <person name="Lage O.M."/>
            <person name="Pohl T."/>
            <person name="Merkel B.J."/>
            <person name="Hornburger P."/>
            <person name="Mueller R.-W."/>
            <person name="Bruemmer F."/>
            <person name="Labrenz M."/>
            <person name="Spormann A.M."/>
            <person name="Op Den Camp H."/>
            <person name="Overmann J."/>
            <person name="Amann R."/>
            <person name="Jetten M.S.M."/>
            <person name="Mascher T."/>
            <person name="Medema M.H."/>
            <person name="Devos D.P."/>
            <person name="Kaster A.-K."/>
            <person name="Ovreas L."/>
            <person name="Rohde M."/>
            <person name="Galperin M.Y."/>
            <person name="Jogler C."/>
        </authorList>
    </citation>
    <scope>NUCLEOTIDE SEQUENCE [LARGE SCALE GENOMIC DNA]</scope>
    <source>
        <strain evidence="4 5">LF1</strain>
    </source>
</reference>
<dbReference type="PANTHER" id="PTHR43732:SF1">
    <property type="entry name" value="RIBOSE 5-PHOSPHATE ISOMERASE"/>
    <property type="match status" value="1"/>
</dbReference>
<evidence type="ECO:0000313" key="5">
    <source>
        <dbReference type="Proteomes" id="UP000322699"/>
    </source>
</evidence>
<dbReference type="GO" id="GO:0004751">
    <property type="term" value="F:ribose-5-phosphate isomerase activity"/>
    <property type="evidence" value="ECO:0007669"/>
    <property type="project" value="UniProtKB-EC"/>
</dbReference>
<evidence type="ECO:0000256" key="2">
    <source>
        <dbReference type="ARBA" id="ARBA00023235"/>
    </source>
</evidence>
<evidence type="ECO:0000256" key="3">
    <source>
        <dbReference type="PIRSR" id="PIRSR005384-1"/>
    </source>
</evidence>